<proteinExistence type="predicted"/>
<dbReference type="Proteomes" id="UP000683925">
    <property type="component" value="Unassembled WGS sequence"/>
</dbReference>
<gene>
    <name evidence="1" type="ORF">POCTA_138.1.T0060131</name>
</gene>
<evidence type="ECO:0000313" key="2">
    <source>
        <dbReference type="Proteomes" id="UP000683925"/>
    </source>
</evidence>
<protein>
    <submittedName>
        <fullName evidence="1">Uncharacterized protein</fullName>
    </submittedName>
</protein>
<accession>A0A8S1S102</accession>
<dbReference type="PANTHER" id="PTHR39767">
    <property type="entry name" value="CALCIUM/CALMODULIN-BINDING MEMBRANE PROTEIN PCM4-RELATED"/>
    <property type="match status" value="1"/>
</dbReference>
<keyword evidence="2" id="KW-1185">Reference proteome</keyword>
<dbReference type="AlphaFoldDB" id="A0A8S1S102"/>
<dbReference type="PANTHER" id="PTHR39767:SF2">
    <property type="entry name" value="CHROMOSOME UNDETERMINED SCAFFOLD_1, WHOLE GENOME SHOTGUN SEQUENCE"/>
    <property type="match status" value="1"/>
</dbReference>
<dbReference type="OMA" id="NIYQMEY"/>
<evidence type="ECO:0000313" key="1">
    <source>
        <dbReference type="EMBL" id="CAD8134961.1"/>
    </source>
</evidence>
<sequence length="373" mass="43814">MQNNKIGIFDYMMASLVNCSLIRSQKGILLLKLVILCLMISNGNQTKMVYRNFFSNPLIQNNDWKKINKDLNYQYDITSCGSSRILFIDNMATQYNVLVHKSFGLDSHDQLSIELKLWKIDNWNSNTFLIYIDNEIIYNEILSCSSNAINSCGDSQNDEVTFISKTIVHDRPSMQIVMLGQNGKWGISEFILNIEEAITEISFFDLNTLLVQKLFMQSFTSTQFFSINISDQWEYQGTASNRVDFCHDLYYHQSQGLSFEKQITLPNHVAISLKLKVMIFNSNQTSITLKIDDIVVQQWSYQQQWVNYIHTDTTYDGYWYHYTQYYQILSFQSFNQNHNSSGLNRFSLYPLGSMDWDSRISTFRYINFYRQYL</sequence>
<dbReference type="EMBL" id="CAJJDP010000005">
    <property type="protein sequence ID" value="CAD8134961.1"/>
    <property type="molecule type" value="Genomic_DNA"/>
</dbReference>
<name>A0A8S1S102_PAROT</name>
<comment type="caution">
    <text evidence="1">The sequence shown here is derived from an EMBL/GenBank/DDBJ whole genome shotgun (WGS) entry which is preliminary data.</text>
</comment>
<organism evidence="1 2">
    <name type="scientific">Paramecium octaurelia</name>
    <dbReference type="NCBI Taxonomy" id="43137"/>
    <lineage>
        <taxon>Eukaryota</taxon>
        <taxon>Sar</taxon>
        <taxon>Alveolata</taxon>
        <taxon>Ciliophora</taxon>
        <taxon>Intramacronucleata</taxon>
        <taxon>Oligohymenophorea</taxon>
        <taxon>Peniculida</taxon>
        <taxon>Parameciidae</taxon>
        <taxon>Paramecium</taxon>
    </lineage>
</organism>
<reference evidence="1" key="1">
    <citation type="submission" date="2021-01" db="EMBL/GenBank/DDBJ databases">
        <authorList>
            <consortium name="Genoscope - CEA"/>
            <person name="William W."/>
        </authorList>
    </citation>
    <scope>NUCLEOTIDE SEQUENCE</scope>
</reference>